<keyword evidence="3" id="KW-1185">Reference proteome</keyword>
<evidence type="ECO:0000256" key="1">
    <source>
        <dbReference type="SAM" id="SignalP"/>
    </source>
</evidence>
<proteinExistence type="predicted"/>
<gene>
    <name evidence="2" type="ORF">QF118_14660</name>
</gene>
<organism evidence="2 3">
    <name type="scientific">Tropicibacter oceani</name>
    <dbReference type="NCBI Taxonomy" id="3058420"/>
    <lineage>
        <taxon>Bacteria</taxon>
        <taxon>Pseudomonadati</taxon>
        <taxon>Pseudomonadota</taxon>
        <taxon>Alphaproteobacteria</taxon>
        <taxon>Rhodobacterales</taxon>
        <taxon>Roseobacteraceae</taxon>
        <taxon>Tropicibacter</taxon>
    </lineage>
</organism>
<name>A0ABY8QGP0_9RHOB</name>
<dbReference type="SUPFAM" id="SSF50346">
    <property type="entry name" value="PRC-barrel domain"/>
    <property type="match status" value="1"/>
</dbReference>
<protein>
    <submittedName>
        <fullName evidence="2">PRC-barrel domain-containing protein</fullName>
    </submittedName>
</protein>
<keyword evidence="1" id="KW-0732">Signal</keyword>
<feature type="chain" id="PRO_5046723127" evidence="1">
    <location>
        <begin position="20"/>
        <end position="165"/>
    </location>
</feature>
<dbReference type="RefSeq" id="WP_282299783.1">
    <property type="nucleotide sequence ID" value="NZ_CP124616.1"/>
</dbReference>
<feature type="signal peptide" evidence="1">
    <location>
        <begin position="1"/>
        <end position="19"/>
    </location>
</feature>
<dbReference type="InterPro" id="IPR011033">
    <property type="entry name" value="PRC_barrel-like_sf"/>
</dbReference>
<evidence type="ECO:0000313" key="2">
    <source>
        <dbReference type="EMBL" id="WGW03156.1"/>
    </source>
</evidence>
<dbReference type="EMBL" id="CP124616">
    <property type="protein sequence ID" value="WGW03156.1"/>
    <property type="molecule type" value="Genomic_DNA"/>
</dbReference>
<dbReference type="Proteomes" id="UP001241605">
    <property type="component" value="Chromosome"/>
</dbReference>
<reference evidence="2 3" key="1">
    <citation type="submission" date="2023-05" db="EMBL/GenBank/DDBJ databases">
        <title>YMD87, complete Genome.</title>
        <authorList>
            <person name="Zhang J."/>
            <person name="Xu X."/>
        </authorList>
    </citation>
    <scope>NUCLEOTIDE SEQUENCE [LARGE SCALE GENOMIC DNA]</scope>
    <source>
        <strain evidence="2 3">YMD87</strain>
    </source>
</reference>
<sequence length="165" mass="17684">MKRTTALATLILVPGLAFAESHAATGDMAAETTVITEQSDMAHSDAGMDMAADNLIRTRDITGGAVYTITDSADLVWDGDLVYDSIQDGWDKVGEIEDIVLSSDGTFKGVVAEVGGFLDIGDKHVLLTIDKVKLVPVDDASYAIVVPYTLEQLKGMENIDEGFWN</sequence>
<evidence type="ECO:0000313" key="3">
    <source>
        <dbReference type="Proteomes" id="UP001241605"/>
    </source>
</evidence>
<dbReference type="Gene3D" id="2.30.30.240">
    <property type="entry name" value="PRC-barrel domain"/>
    <property type="match status" value="1"/>
</dbReference>
<accession>A0ABY8QGP0</accession>